<evidence type="ECO:0000313" key="3">
    <source>
        <dbReference type="Proteomes" id="UP000186806"/>
    </source>
</evidence>
<evidence type="ECO:0000256" key="1">
    <source>
        <dbReference type="SAM" id="Phobius"/>
    </source>
</evidence>
<dbReference type="Proteomes" id="UP000186806">
    <property type="component" value="Unassembled WGS sequence"/>
</dbReference>
<dbReference type="EMBL" id="MSDQ01000006">
    <property type="protein sequence ID" value="OLO12545.1"/>
    <property type="molecule type" value="Genomic_DNA"/>
</dbReference>
<feature type="transmembrane region" description="Helical" evidence="1">
    <location>
        <begin position="98"/>
        <end position="122"/>
    </location>
</feature>
<comment type="caution">
    <text evidence="2">The sequence shown here is derived from an EMBL/GenBank/DDBJ whole genome shotgun (WGS) entry which is preliminary data.</text>
</comment>
<organism evidence="2 3">
    <name type="scientific">Chromohalobacter japonicus</name>
    <dbReference type="NCBI Taxonomy" id="223900"/>
    <lineage>
        <taxon>Bacteria</taxon>
        <taxon>Pseudomonadati</taxon>
        <taxon>Pseudomonadota</taxon>
        <taxon>Gammaproteobacteria</taxon>
        <taxon>Oceanospirillales</taxon>
        <taxon>Halomonadaceae</taxon>
        <taxon>Chromohalobacter</taxon>
    </lineage>
</organism>
<evidence type="ECO:0000313" key="2">
    <source>
        <dbReference type="EMBL" id="OLO12545.1"/>
    </source>
</evidence>
<proteinExistence type="predicted"/>
<keyword evidence="1" id="KW-0812">Transmembrane</keyword>
<dbReference type="STRING" id="223900.GCA_000821045_01834"/>
<keyword evidence="3" id="KW-1185">Reference proteome</keyword>
<gene>
    <name evidence="2" type="ORF">BTW10_03500</name>
</gene>
<dbReference type="RefSeq" id="WP_075368188.1">
    <property type="nucleotide sequence ID" value="NZ_MSDQ01000006.1"/>
</dbReference>
<keyword evidence="1" id="KW-0472">Membrane</keyword>
<evidence type="ECO:0008006" key="4">
    <source>
        <dbReference type="Google" id="ProtNLM"/>
    </source>
</evidence>
<dbReference type="AlphaFoldDB" id="A0A1Q8TFU1"/>
<accession>A0A1Q8TFU1</accession>
<name>A0A1Q8TFU1_9GAMM</name>
<protein>
    <recommendedName>
        <fullName evidence="4">DUF1449 domain-containing protein</fullName>
    </recommendedName>
</protein>
<keyword evidence="1" id="KW-1133">Transmembrane helix</keyword>
<reference evidence="2 3" key="1">
    <citation type="submission" date="2016-12" db="EMBL/GenBank/DDBJ databases">
        <title>Draft genome sequences of strains Salinicola socius SMB35, Salinicola sp. MH3R3-1 and Chromohalobacter sp. SMB17 from the Verkhnekamsk potash mining region of Russia.</title>
        <authorList>
            <person name="Mavrodi D.V."/>
            <person name="Olsson B.E."/>
            <person name="Korsakova E.S."/>
            <person name="Pyankova A."/>
            <person name="Mavrodi O.V."/>
            <person name="Plotnikova E.G."/>
        </authorList>
    </citation>
    <scope>NUCLEOTIDE SEQUENCE [LARGE SCALE GENOMIC DNA]</scope>
    <source>
        <strain evidence="2 3">SMB17</strain>
    </source>
</reference>
<sequence>MELFIQTALGFPFAFFLVLLALVAVYWLLAGLRVIRVSCFDHDSLRDDHLASTLISLGFSGVPASFALSTLIVTATPIAFALSLVLQWLPLGLLRLPLGFLAIWAAFALSASPSVGACHALARRFHHSRRASPRWLLGETVVVRQASDNEGRCQATLESDADVVVTLHGKGPGCIAGERRVLVKHVAHEDVYRAVPAEEYLDAHARLRKLHLLPRHDI</sequence>
<feature type="transmembrane region" description="Helical" evidence="1">
    <location>
        <begin position="12"/>
        <end position="32"/>
    </location>
</feature>
<feature type="transmembrane region" description="Helical" evidence="1">
    <location>
        <begin position="53"/>
        <end position="86"/>
    </location>
</feature>